<dbReference type="Proteomes" id="UP001295684">
    <property type="component" value="Unassembled WGS sequence"/>
</dbReference>
<accession>A0AAD1UAQ5</accession>
<keyword evidence="2" id="KW-1185">Reference proteome</keyword>
<name>A0AAD1UAQ5_EUPCR</name>
<dbReference type="EMBL" id="CAMPGE010003190">
    <property type="protein sequence ID" value="CAI2362014.1"/>
    <property type="molecule type" value="Genomic_DNA"/>
</dbReference>
<dbReference type="AlphaFoldDB" id="A0AAD1UAQ5"/>
<sequence length="72" mass="8231">MLDSLLKRMGIHYCQLPKTNVVNIYAIGDMLHGELELTLTVIQGETIGCKTICCRNYYNGFLCCSYYYLHSS</sequence>
<proteinExistence type="predicted"/>
<evidence type="ECO:0000313" key="2">
    <source>
        <dbReference type="Proteomes" id="UP001295684"/>
    </source>
</evidence>
<reference evidence="1" key="1">
    <citation type="submission" date="2023-07" db="EMBL/GenBank/DDBJ databases">
        <authorList>
            <consortium name="AG Swart"/>
            <person name="Singh M."/>
            <person name="Singh A."/>
            <person name="Seah K."/>
            <person name="Emmerich C."/>
        </authorList>
    </citation>
    <scope>NUCLEOTIDE SEQUENCE</scope>
    <source>
        <strain evidence="1">DP1</strain>
    </source>
</reference>
<comment type="caution">
    <text evidence="1">The sequence shown here is derived from an EMBL/GenBank/DDBJ whole genome shotgun (WGS) entry which is preliminary data.</text>
</comment>
<gene>
    <name evidence="1" type="ORF">ECRASSUSDP1_LOCUS3331</name>
</gene>
<evidence type="ECO:0000313" key="1">
    <source>
        <dbReference type="EMBL" id="CAI2362014.1"/>
    </source>
</evidence>
<protein>
    <submittedName>
        <fullName evidence="1">Uncharacterized protein</fullName>
    </submittedName>
</protein>
<organism evidence="1 2">
    <name type="scientific">Euplotes crassus</name>
    <dbReference type="NCBI Taxonomy" id="5936"/>
    <lineage>
        <taxon>Eukaryota</taxon>
        <taxon>Sar</taxon>
        <taxon>Alveolata</taxon>
        <taxon>Ciliophora</taxon>
        <taxon>Intramacronucleata</taxon>
        <taxon>Spirotrichea</taxon>
        <taxon>Hypotrichia</taxon>
        <taxon>Euplotida</taxon>
        <taxon>Euplotidae</taxon>
        <taxon>Moneuplotes</taxon>
    </lineage>
</organism>